<comment type="caution">
    <text evidence="9">The sequence shown here is derived from an EMBL/GenBank/DDBJ whole genome shotgun (WGS) entry which is preliminary data.</text>
</comment>
<feature type="compositionally biased region" description="Acidic residues" evidence="7">
    <location>
        <begin position="605"/>
        <end position="614"/>
    </location>
</feature>
<feature type="region of interest" description="Disordered" evidence="7">
    <location>
        <begin position="117"/>
        <end position="159"/>
    </location>
</feature>
<dbReference type="Proteomes" id="UP000623467">
    <property type="component" value="Unassembled WGS sequence"/>
</dbReference>
<keyword evidence="2" id="KW-0158">Chromosome</keyword>
<feature type="compositionally biased region" description="Basic and acidic residues" evidence="7">
    <location>
        <begin position="579"/>
        <end position="594"/>
    </location>
</feature>
<keyword evidence="4" id="KW-0498">Mitosis</keyword>
<proteinExistence type="predicted"/>
<organism evidence="9 10">
    <name type="scientific">Mycena sanguinolenta</name>
    <dbReference type="NCBI Taxonomy" id="230812"/>
    <lineage>
        <taxon>Eukaryota</taxon>
        <taxon>Fungi</taxon>
        <taxon>Dikarya</taxon>
        <taxon>Basidiomycota</taxon>
        <taxon>Agaricomycotina</taxon>
        <taxon>Agaricomycetes</taxon>
        <taxon>Agaricomycetidae</taxon>
        <taxon>Agaricales</taxon>
        <taxon>Marasmiineae</taxon>
        <taxon>Mycenaceae</taxon>
        <taxon>Mycena</taxon>
    </lineage>
</organism>
<accession>A0A8H6ZCV8</accession>
<keyword evidence="5" id="KW-0226">DNA condensation</keyword>
<evidence type="ECO:0000256" key="5">
    <source>
        <dbReference type="ARBA" id="ARBA00023067"/>
    </source>
</evidence>
<dbReference type="EMBL" id="JACAZH010000002">
    <property type="protein sequence ID" value="KAF7375149.1"/>
    <property type="molecule type" value="Genomic_DNA"/>
</dbReference>
<feature type="domain" description="Nuclear condensin complex subunit 3 C-terminal" evidence="8">
    <location>
        <begin position="168"/>
        <end position="474"/>
    </location>
</feature>
<feature type="region of interest" description="Disordered" evidence="7">
    <location>
        <begin position="555"/>
        <end position="684"/>
    </location>
</feature>
<feature type="compositionally biased region" description="Basic and acidic residues" evidence="7">
    <location>
        <begin position="149"/>
        <end position="159"/>
    </location>
</feature>
<dbReference type="OrthoDB" id="27187at2759"/>
<evidence type="ECO:0000256" key="4">
    <source>
        <dbReference type="ARBA" id="ARBA00022776"/>
    </source>
</evidence>
<dbReference type="GO" id="GO:0000793">
    <property type="term" value="C:condensed chromosome"/>
    <property type="evidence" value="ECO:0007669"/>
    <property type="project" value="TreeGrafter"/>
</dbReference>
<protein>
    <submittedName>
        <fullName evidence="9">Condensin complex subunit 3</fullName>
    </submittedName>
</protein>
<dbReference type="InterPro" id="IPR025977">
    <property type="entry name" value="Cnd3_C"/>
</dbReference>
<reference evidence="9" key="1">
    <citation type="submission" date="2020-05" db="EMBL/GenBank/DDBJ databases">
        <title>Mycena genomes resolve the evolution of fungal bioluminescence.</title>
        <authorList>
            <person name="Tsai I.J."/>
        </authorList>
    </citation>
    <scope>NUCLEOTIDE SEQUENCE</scope>
    <source>
        <strain evidence="9">160909Yilan</strain>
    </source>
</reference>
<gene>
    <name evidence="9" type="ORF">MSAN_00401400</name>
</gene>
<evidence type="ECO:0000256" key="6">
    <source>
        <dbReference type="ARBA" id="ARBA00023306"/>
    </source>
</evidence>
<dbReference type="PANTHER" id="PTHR14418">
    <property type="entry name" value="CONDENSIN COMPLEX SUBUNIT 3-RELATED"/>
    <property type="match status" value="1"/>
</dbReference>
<evidence type="ECO:0000256" key="2">
    <source>
        <dbReference type="ARBA" id="ARBA00022454"/>
    </source>
</evidence>
<dbReference type="SUPFAM" id="SSF48371">
    <property type="entry name" value="ARM repeat"/>
    <property type="match status" value="1"/>
</dbReference>
<evidence type="ECO:0000313" key="10">
    <source>
        <dbReference type="Proteomes" id="UP000623467"/>
    </source>
</evidence>
<feature type="compositionally biased region" description="Acidic residues" evidence="7">
    <location>
        <begin position="645"/>
        <end position="655"/>
    </location>
</feature>
<dbReference type="GO" id="GO:0007076">
    <property type="term" value="P:mitotic chromosome condensation"/>
    <property type="evidence" value="ECO:0007669"/>
    <property type="project" value="InterPro"/>
</dbReference>
<evidence type="ECO:0000313" key="9">
    <source>
        <dbReference type="EMBL" id="KAF7375149.1"/>
    </source>
</evidence>
<dbReference type="GO" id="GO:0000796">
    <property type="term" value="C:condensin complex"/>
    <property type="evidence" value="ECO:0007669"/>
    <property type="project" value="InterPro"/>
</dbReference>
<dbReference type="InterPro" id="IPR016024">
    <property type="entry name" value="ARM-type_fold"/>
</dbReference>
<name>A0A8H6ZCV8_9AGAR</name>
<evidence type="ECO:0000259" key="8">
    <source>
        <dbReference type="Pfam" id="PF12719"/>
    </source>
</evidence>
<keyword evidence="3" id="KW-0132">Cell division</keyword>
<evidence type="ECO:0000256" key="1">
    <source>
        <dbReference type="ARBA" id="ARBA00004286"/>
    </source>
</evidence>
<dbReference type="Pfam" id="PF12719">
    <property type="entry name" value="Cnd3"/>
    <property type="match status" value="1"/>
</dbReference>
<keyword evidence="10" id="KW-1185">Reference proteome</keyword>
<keyword evidence="6" id="KW-0131">Cell cycle</keyword>
<dbReference type="InterPro" id="IPR027165">
    <property type="entry name" value="CND3"/>
</dbReference>
<dbReference type="GO" id="GO:0051301">
    <property type="term" value="P:cell division"/>
    <property type="evidence" value="ECO:0007669"/>
    <property type="project" value="UniProtKB-KW"/>
</dbReference>
<evidence type="ECO:0000256" key="7">
    <source>
        <dbReference type="SAM" id="MobiDB-lite"/>
    </source>
</evidence>
<evidence type="ECO:0000256" key="3">
    <source>
        <dbReference type="ARBA" id="ARBA00022618"/>
    </source>
</evidence>
<comment type="subcellular location">
    <subcellularLocation>
        <location evidence="1">Chromosome</location>
    </subcellularLocation>
</comment>
<sequence length="684" mass="77721">MESSGIPVVTSCAFRVQQGYNSLIAANEEEDEEEVYERQDKEFILAELLKLAVKLDYSDEIGRRKMFSLVRGMLTSHELPLDVVPRCLDVLCELSSNERDLIRVVVEIVGDLRDPGDEDDGRRLLQNPDDVADMSFDSEQGPAPKKLGKAREEMSPEEQARADLTDMRCLILCIGMLERVNGTVEENSTLQGILQDLIIPSVQRKEQHFREKGLIALGLICLIAKAPVKTLPLFLNQTQAEDVPEPLRISLLHIIFDLLMVHESVFLNPAGEYAPRLLSFLVKELEKESDKDETSPKVLALLGMGIAKLVLCGMIADENASLTSLWPFMVLKKNQPQVVKSLMMVYFSPYNANNQELKQYLTFFAHMYSRSAAKNQQTMREIFIYVFQKLSDLRQRLDGEEDVLSLTSVTHMWMDWTDHTQVRDPNGRPGDAGKAGDPLIQFDMANDIIRSLLTDKMPKEDKRILCQMLPKLNIPNEVDVDKIRTLKLLVDNVSTRRPLRDATANNALKKFDAVIQKKFEKELEGFSEAEYRELQKLQELFEFLDDIIPEDDDEVIDIEPKKKGKKRRSGSVASMMTTDDDRISVASSRREKSKPQKKRRRFSISDDEESDSDDDNRTAKGTPPPPTRTLPKRAVAKKEVIVISSDDDEDDDDVETTPAPRKGRARASVRTRKAQGRGYDRRGY</sequence>
<dbReference type="PANTHER" id="PTHR14418:SF5">
    <property type="entry name" value="CONDENSIN COMPLEX SUBUNIT 3"/>
    <property type="match status" value="1"/>
</dbReference>
<feature type="compositionally biased region" description="Basic residues" evidence="7">
    <location>
        <begin position="661"/>
        <end position="675"/>
    </location>
</feature>
<dbReference type="AlphaFoldDB" id="A0A8H6ZCV8"/>